<evidence type="ECO:0000313" key="1">
    <source>
        <dbReference type="EMBL" id="MDK4326763.1"/>
    </source>
</evidence>
<sequence>MTPPRFTFRPGALDAIMRSRNLHTEEQLALLIGVRTSDIPKLRAGAKVTTELALRVSALQGDKNYIAGYFDRVDDPIAA</sequence>
<comment type="caution">
    <text evidence="1">The sequence shown here is derived from an EMBL/GenBank/DDBJ whole genome shotgun (WGS) entry which is preliminary data.</text>
</comment>
<reference evidence="1" key="1">
    <citation type="submission" date="2023-05" db="EMBL/GenBank/DDBJ databases">
        <title>Metabolic capabilities are highly conserved among human nasal-associated Corynebacterium species in pangenomic analyses.</title>
        <authorList>
            <person name="Tran T.H."/>
            <person name="Roberts A.Q."/>
            <person name="Escapa I.F."/>
            <person name="Gao W."/>
            <person name="Conlan S."/>
            <person name="Kong H."/>
            <person name="Segre J.A."/>
            <person name="Kelly M.S."/>
            <person name="Lemon K.P."/>
        </authorList>
    </citation>
    <scope>NUCLEOTIDE SEQUENCE</scope>
    <source>
        <strain evidence="1">KPL2654</strain>
    </source>
</reference>
<accession>A0AAP4BVT1</accession>
<dbReference type="Proteomes" id="UP001226160">
    <property type="component" value="Unassembled WGS sequence"/>
</dbReference>
<dbReference type="EMBL" id="JASNVP010000009">
    <property type="protein sequence ID" value="MDK4326763.1"/>
    <property type="molecule type" value="Genomic_DNA"/>
</dbReference>
<evidence type="ECO:0000313" key="2">
    <source>
        <dbReference type="Proteomes" id="UP001226160"/>
    </source>
</evidence>
<organism evidence="1 2">
    <name type="scientific">Corynebacterium propinquum</name>
    <dbReference type="NCBI Taxonomy" id="43769"/>
    <lineage>
        <taxon>Bacteria</taxon>
        <taxon>Bacillati</taxon>
        <taxon>Actinomycetota</taxon>
        <taxon>Actinomycetes</taxon>
        <taxon>Mycobacteriales</taxon>
        <taxon>Corynebacteriaceae</taxon>
        <taxon>Corynebacterium</taxon>
    </lineage>
</organism>
<gene>
    <name evidence="1" type="ORF">QPX54_09650</name>
</gene>
<dbReference type="AlphaFoldDB" id="A0AAP4BVT1"/>
<protein>
    <submittedName>
        <fullName evidence="1">Uncharacterized protein</fullName>
    </submittedName>
</protein>
<name>A0AAP4BVT1_9CORY</name>
<proteinExistence type="predicted"/>
<dbReference type="RefSeq" id="WP_284589940.1">
    <property type="nucleotide sequence ID" value="NZ_JASNVP010000009.1"/>
</dbReference>